<evidence type="ECO:0000256" key="2">
    <source>
        <dbReference type="ARBA" id="ARBA00022801"/>
    </source>
</evidence>
<comment type="similarity">
    <text evidence="1">Belongs to the glycosyl hydrolase 2 family.</text>
</comment>
<evidence type="ECO:0000256" key="4">
    <source>
        <dbReference type="SAM" id="SignalP"/>
    </source>
</evidence>
<dbReference type="InterPro" id="IPR007934">
    <property type="entry name" value="AbfB_ABD"/>
</dbReference>
<dbReference type="Pfam" id="PF02836">
    <property type="entry name" value="Glyco_hydro_2_C"/>
    <property type="match status" value="1"/>
</dbReference>
<dbReference type="Gene3D" id="2.60.40.10">
    <property type="entry name" value="Immunoglobulins"/>
    <property type="match status" value="1"/>
</dbReference>
<name>A0ABP7AEH5_9ACTN</name>
<evidence type="ECO:0000256" key="3">
    <source>
        <dbReference type="ARBA" id="ARBA00023295"/>
    </source>
</evidence>
<evidence type="ECO:0000259" key="8">
    <source>
        <dbReference type="Pfam" id="PF05270"/>
    </source>
</evidence>
<keyword evidence="10" id="KW-1185">Reference proteome</keyword>
<dbReference type="Pfam" id="PF00703">
    <property type="entry name" value="Glyco_hydro_2"/>
    <property type="match status" value="1"/>
</dbReference>
<dbReference type="Proteomes" id="UP001501074">
    <property type="component" value="Unassembled WGS sequence"/>
</dbReference>
<dbReference type="Pfam" id="PF02837">
    <property type="entry name" value="Glyco_hydro_2_N"/>
    <property type="match status" value="1"/>
</dbReference>
<dbReference type="InterPro" id="IPR013783">
    <property type="entry name" value="Ig-like_fold"/>
</dbReference>
<evidence type="ECO:0000313" key="10">
    <source>
        <dbReference type="Proteomes" id="UP001501074"/>
    </source>
</evidence>
<dbReference type="Pfam" id="PF05270">
    <property type="entry name" value="AbfB"/>
    <property type="match status" value="1"/>
</dbReference>
<evidence type="ECO:0000256" key="1">
    <source>
        <dbReference type="ARBA" id="ARBA00007401"/>
    </source>
</evidence>
<evidence type="ECO:0000259" key="6">
    <source>
        <dbReference type="Pfam" id="PF02836"/>
    </source>
</evidence>
<dbReference type="Gene3D" id="2.60.120.260">
    <property type="entry name" value="Galactose-binding domain-like"/>
    <property type="match status" value="1"/>
</dbReference>
<feature type="chain" id="PRO_5046143752" description="Glycosyl hydrolase family 2" evidence="4">
    <location>
        <begin position="39"/>
        <end position="777"/>
    </location>
</feature>
<dbReference type="InterPro" id="IPR051913">
    <property type="entry name" value="GH2_Domain-Containing"/>
</dbReference>
<evidence type="ECO:0000313" key="9">
    <source>
        <dbReference type="EMBL" id="GAA3630382.1"/>
    </source>
</evidence>
<dbReference type="SUPFAM" id="SSF51445">
    <property type="entry name" value="(Trans)glycosidases"/>
    <property type="match status" value="1"/>
</dbReference>
<dbReference type="RefSeq" id="WP_231486091.1">
    <property type="nucleotide sequence ID" value="NZ_BAAAZO010000011.1"/>
</dbReference>
<sequence length="777" mass="84738">MRQQSFRRATFKRGTSVTAAVVLVVGTLLAGGAGPASAAAVWEPKTPPMTTPWTDQVSTDKPLPEYPRPQLTRAQWQNLNGIWDFEVTPSSRTTPPDSFSEKIRVPFVAESALSGIQRRITGDDRLWYQRTFVVPSGWQDRVRLNFDGVDNRTDVWVNGTKAGATHDGGYDAFGYDITGLLKAGDNTLTVGVWDPGNAGTQAVGKQELQSVQPETGGGIFYTSASGIWQTVWLEPVNATHITKVDLTPDLTSSTLKVKAAVTGQGTSVVTVSSNGQKVVSASGAAGQTISLKIPKPHLWTPDDPFLYDVKVELRKGQNTVDTVGSYAGMRSIAVKQVDGKQRLVLNGDFLFQSGTLDQGYWPDGIYTAPTDEALKYDLELLKSTGFNMVRKHIKVEPQRWYYWADRLGLMVWQDMPSMRPDYKADAAAKAQWEKEFKAIIDQHRSSPSVVLWVAQNEGWGQYDQARIADMVKAYDPTRLVDNMSGVNCCGAVDGGNGDVLDNHNYTGPGTARPTATRAGVVGEFGGLGLKVAGHEWFPGGGFSYEDQGTADRLNRRLVGLWTQMTTSGVPSGLSASVYTETTDVENEVNGLATYDRQVVKVDVARLKAANEKLIAASPSPAPVTIEKGRHSIRVTTDGFANRYIRHREGLGYTEVVETASSDLLKQDATWNVVPGLADSSCYSLESVNYPGTYLRHQAFRVKQNKSDGSALFAADATWCAEKGTNGVKLSSWNYPGQYLRHYNAELWLATPGGNSAYDADPSFDADTTWAVEAPWAP</sequence>
<dbReference type="SUPFAM" id="SSF110221">
    <property type="entry name" value="AbfB domain"/>
    <property type="match status" value="1"/>
</dbReference>
<dbReference type="EMBL" id="BAAAZO010000011">
    <property type="protein sequence ID" value="GAA3630382.1"/>
    <property type="molecule type" value="Genomic_DNA"/>
</dbReference>
<dbReference type="SUPFAM" id="SSF49303">
    <property type="entry name" value="beta-Galactosidase/glucuronidase domain"/>
    <property type="match status" value="1"/>
</dbReference>
<organism evidence="9 10">
    <name type="scientific">Kineosporia mesophila</name>
    <dbReference type="NCBI Taxonomy" id="566012"/>
    <lineage>
        <taxon>Bacteria</taxon>
        <taxon>Bacillati</taxon>
        <taxon>Actinomycetota</taxon>
        <taxon>Actinomycetes</taxon>
        <taxon>Kineosporiales</taxon>
        <taxon>Kineosporiaceae</taxon>
        <taxon>Kineosporia</taxon>
    </lineage>
</organism>
<gene>
    <name evidence="9" type="ORF">GCM10022223_55120</name>
</gene>
<dbReference type="InterPro" id="IPR036195">
    <property type="entry name" value="AbfB_ABD_sf"/>
</dbReference>
<dbReference type="InterPro" id="IPR017853">
    <property type="entry name" value="GH"/>
</dbReference>
<dbReference type="InterPro" id="IPR006102">
    <property type="entry name" value="Ig-like_GH2"/>
</dbReference>
<comment type="caution">
    <text evidence="9">The sequence shown here is derived from an EMBL/GenBank/DDBJ whole genome shotgun (WGS) entry which is preliminary data.</text>
</comment>
<feature type="domain" description="Glycoside hydrolase family 2 immunoglobulin-like beta-sandwich" evidence="5">
    <location>
        <begin position="239"/>
        <end position="330"/>
    </location>
</feature>
<dbReference type="InterPro" id="IPR006104">
    <property type="entry name" value="Glyco_hydro_2_N"/>
</dbReference>
<dbReference type="InterPro" id="IPR008979">
    <property type="entry name" value="Galactose-bd-like_sf"/>
</dbReference>
<keyword evidence="2" id="KW-0378">Hydrolase</keyword>
<accession>A0ABP7AEH5</accession>
<reference evidence="10" key="1">
    <citation type="journal article" date="2019" name="Int. J. Syst. Evol. Microbiol.">
        <title>The Global Catalogue of Microorganisms (GCM) 10K type strain sequencing project: providing services to taxonomists for standard genome sequencing and annotation.</title>
        <authorList>
            <consortium name="The Broad Institute Genomics Platform"/>
            <consortium name="The Broad Institute Genome Sequencing Center for Infectious Disease"/>
            <person name="Wu L."/>
            <person name="Ma J."/>
        </authorList>
    </citation>
    <scope>NUCLEOTIDE SEQUENCE [LARGE SCALE GENOMIC DNA]</scope>
    <source>
        <strain evidence="10">JCM 16902</strain>
    </source>
</reference>
<dbReference type="Gene3D" id="3.20.20.80">
    <property type="entry name" value="Glycosidases"/>
    <property type="match status" value="1"/>
</dbReference>
<protein>
    <recommendedName>
        <fullName evidence="11">Glycosyl hydrolase family 2</fullName>
    </recommendedName>
</protein>
<dbReference type="PANTHER" id="PTHR42732">
    <property type="entry name" value="BETA-GALACTOSIDASE"/>
    <property type="match status" value="1"/>
</dbReference>
<dbReference type="SUPFAM" id="SSF49785">
    <property type="entry name" value="Galactose-binding domain-like"/>
    <property type="match status" value="1"/>
</dbReference>
<dbReference type="Gene3D" id="2.80.10.50">
    <property type="match status" value="1"/>
</dbReference>
<feature type="signal peptide" evidence="4">
    <location>
        <begin position="1"/>
        <end position="38"/>
    </location>
</feature>
<dbReference type="InterPro" id="IPR006103">
    <property type="entry name" value="Glyco_hydro_2_cat"/>
</dbReference>
<proteinExistence type="inferred from homology"/>
<feature type="domain" description="Alpha-L-arabinofuranosidase B arabinose-binding" evidence="8">
    <location>
        <begin position="633"/>
        <end position="770"/>
    </location>
</feature>
<keyword evidence="4" id="KW-0732">Signal</keyword>
<evidence type="ECO:0008006" key="11">
    <source>
        <dbReference type="Google" id="ProtNLM"/>
    </source>
</evidence>
<evidence type="ECO:0000259" key="7">
    <source>
        <dbReference type="Pfam" id="PF02837"/>
    </source>
</evidence>
<evidence type="ECO:0000259" key="5">
    <source>
        <dbReference type="Pfam" id="PF00703"/>
    </source>
</evidence>
<dbReference type="PANTHER" id="PTHR42732:SF2">
    <property type="entry name" value="BETA-MANNOSIDASE"/>
    <property type="match status" value="1"/>
</dbReference>
<keyword evidence="3" id="KW-0326">Glycosidase</keyword>
<feature type="domain" description="Glycoside hydrolase family 2 catalytic" evidence="6">
    <location>
        <begin position="372"/>
        <end position="485"/>
    </location>
</feature>
<dbReference type="CDD" id="cd23399">
    <property type="entry name" value="beta-trefoil_ABD_ABFB"/>
    <property type="match status" value="1"/>
</dbReference>
<feature type="domain" description="Glycosyl hydrolases family 2 sugar binding" evidence="7">
    <location>
        <begin position="125"/>
        <end position="195"/>
    </location>
</feature>
<dbReference type="InterPro" id="IPR036156">
    <property type="entry name" value="Beta-gal/glucu_dom_sf"/>
</dbReference>